<feature type="domain" description="Malectin" evidence="11">
    <location>
        <begin position="409"/>
        <end position="594"/>
    </location>
</feature>
<dbReference type="Pfam" id="PF00560">
    <property type="entry name" value="LRR_1"/>
    <property type="match status" value="4"/>
</dbReference>
<dbReference type="GO" id="GO:0005524">
    <property type="term" value="F:ATP binding"/>
    <property type="evidence" value="ECO:0007669"/>
    <property type="project" value="UniProtKB-KW"/>
</dbReference>
<evidence type="ECO:0000256" key="3">
    <source>
        <dbReference type="ARBA" id="ARBA00022614"/>
    </source>
</evidence>
<feature type="transmembrane region" description="Helical" evidence="10">
    <location>
        <begin position="608"/>
        <end position="634"/>
    </location>
</feature>
<keyword evidence="8" id="KW-0067">ATP-binding</keyword>
<evidence type="ECO:0000256" key="9">
    <source>
        <dbReference type="ARBA" id="ARBA00023180"/>
    </source>
</evidence>
<dbReference type="InterPro" id="IPR032675">
    <property type="entry name" value="LRR_dom_sf"/>
</dbReference>
<evidence type="ECO:0000256" key="6">
    <source>
        <dbReference type="ARBA" id="ARBA00022737"/>
    </source>
</evidence>
<keyword evidence="3" id="KW-0433">Leucine-rich repeat</keyword>
<keyword evidence="5" id="KW-0732">Signal</keyword>
<keyword evidence="7" id="KW-0547">Nucleotide-binding</keyword>
<reference evidence="12" key="1">
    <citation type="submission" date="2022-04" db="EMBL/GenBank/DDBJ databases">
        <title>A functionally conserved STORR gene fusion in Papaver species that diverged 16.8 million years ago.</title>
        <authorList>
            <person name="Catania T."/>
        </authorList>
    </citation>
    <scope>NUCLEOTIDE SEQUENCE</scope>
    <source>
        <strain evidence="12">S-188037</strain>
    </source>
</reference>
<dbReference type="PANTHER" id="PTHR48006">
    <property type="entry name" value="LEUCINE-RICH REPEAT-CONTAINING PROTEIN DDB_G0281931-RELATED"/>
    <property type="match status" value="1"/>
</dbReference>
<evidence type="ECO:0000259" key="11">
    <source>
        <dbReference type="Pfam" id="PF11721"/>
    </source>
</evidence>
<dbReference type="FunFam" id="3.80.10.10:FF:000383">
    <property type="entry name" value="Leucine-rich repeat receptor protein kinase EMS1"/>
    <property type="match status" value="1"/>
</dbReference>
<dbReference type="FunFam" id="2.60.120.430:FF:000004">
    <property type="entry name" value="Putative leucine-rich repeat receptor-like serine/threonine-protein kinase"/>
    <property type="match status" value="1"/>
</dbReference>
<sequence length="646" mass="71527">MEFHRGSSSIQHHHRLRLFVLILSSIIQFSFLDVALPLRLPDSEVEALKQIGKTLGVTGWKFDATTDPCADDLKGVNCTCSFANNTICHVISVDIQRESLPGVLPPEIIKLPYLEILDLRRNYLNGTVPKEWGTLEKLEILFLTGNRLSGQFPEEIGNISTLKRLQLGFNQFTGPFPAKLGDIAGINAIRMVSKNFTGEFPETFSKLTNLTDLWISDNQFTGKIPSFIKNWTNMTRLEIQASGLEGPIPSEISFLEKLETLKISDLNGKEGSFPFLKNMKKLNILVMRSCNINGTLPDYLGSMGSIRNLDLSFNKLSGEIPSTFAGLFNVRFMYLTGNLLTGPLPSWMRTRRVNNIDLSYNNFTLENSDGCQLNTNINLFGSSSMRNQSTGIPPCMKSLLSCRPDRYSFNINCGGREVIGNDKTKYDADLGAGGPSKFYQSTPNYWAASSTGDFAVNSGVESYTSDISANNLSSMIDSELYLTARLSPLSLTYYGYCLINGNYTVKLYFAENVFPNDESYDSLRRRVFNVYIQGKLALKDFDIAKAAGGARKAVMKMFTAVVSSNTLEIRFSWAGKGTQRIPNNANYGPLISAISVLNPDVVPPGKKISAGVVVGIIVSSIACLVFLFLAVLWWKGCLGRKDETDQ</sequence>
<dbReference type="GO" id="GO:0004674">
    <property type="term" value="F:protein serine/threonine kinase activity"/>
    <property type="evidence" value="ECO:0007669"/>
    <property type="project" value="UniProtKB-EC"/>
</dbReference>
<evidence type="ECO:0000313" key="13">
    <source>
        <dbReference type="Proteomes" id="UP001202328"/>
    </source>
</evidence>
<dbReference type="InterPro" id="IPR051824">
    <property type="entry name" value="LRR_Rcpt-Like_S/T_Kinase"/>
</dbReference>
<dbReference type="FunFam" id="3.80.10.10:FF:000433">
    <property type="entry name" value="Putative LRR receptor-like serine/threonine-protein kinase isoform A"/>
    <property type="match status" value="1"/>
</dbReference>
<evidence type="ECO:0000256" key="1">
    <source>
        <dbReference type="ARBA" id="ARBA00012513"/>
    </source>
</evidence>
<keyword evidence="6" id="KW-0677">Repeat</keyword>
<dbReference type="Gene3D" id="3.80.10.10">
    <property type="entry name" value="Ribonuclease Inhibitor"/>
    <property type="match status" value="2"/>
</dbReference>
<dbReference type="InterPro" id="IPR001611">
    <property type="entry name" value="Leu-rich_rpt"/>
</dbReference>
<evidence type="ECO:0000256" key="4">
    <source>
        <dbReference type="ARBA" id="ARBA00022679"/>
    </source>
</evidence>
<evidence type="ECO:0000256" key="2">
    <source>
        <dbReference type="ARBA" id="ARBA00022553"/>
    </source>
</evidence>
<organism evidence="12 13">
    <name type="scientific">Papaver atlanticum</name>
    <dbReference type="NCBI Taxonomy" id="357466"/>
    <lineage>
        <taxon>Eukaryota</taxon>
        <taxon>Viridiplantae</taxon>
        <taxon>Streptophyta</taxon>
        <taxon>Embryophyta</taxon>
        <taxon>Tracheophyta</taxon>
        <taxon>Spermatophyta</taxon>
        <taxon>Magnoliopsida</taxon>
        <taxon>Ranunculales</taxon>
        <taxon>Papaveraceae</taxon>
        <taxon>Papaveroideae</taxon>
        <taxon>Papaver</taxon>
    </lineage>
</organism>
<evidence type="ECO:0000256" key="10">
    <source>
        <dbReference type="SAM" id="Phobius"/>
    </source>
</evidence>
<evidence type="ECO:0000256" key="8">
    <source>
        <dbReference type="ARBA" id="ARBA00022840"/>
    </source>
</evidence>
<dbReference type="EMBL" id="JAJJMB010009858">
    <property type="protein sequence ID" value="KAI3912061.1"/>
    <property type="molecule type" value="Genomic_DNA"/>
</dbReference>
<keyword evidence="9" id="KW-0325">Glycoprotein</keyword>
<accession>A0AAD4SMA9</accession>
<dbReference type="SUPFAM" id="SSF52058">
    <property type="entry name" value="L domain-like"/>
    <property type="match status" value="1"/>
</dbReference>
<dbReference type="PANTHER" id="PTHR48006:SF52">
    <property type="entry name" value="PROTEIN KINASE DOMAIN-CONTAINING PROTEIN"/>
    <property type="match status" value="1"/>
</dbReference>
<keyword evidence="10" id="KW-0472">Membrane</keyword>
<dbReference type="Proteomes" id="UP001202328">
    <property type="component" value="Unassembled WGS sequence"/>
</dbReference>
<feature type="non-terminal residue" evidence="12">
    <location>
        <position position="1"/>
    </location>
</feature>
<keyword evidence="13" id="KW-1185">Reference proteome</keyword>
<evidence type="ECO:0000256" key="7">
    <source>
        <dbReference type="ARBA" id="ARBA00022741"/>
    </source>
</evidence>
<comment type="caution">
    <text evidence="12">The sequence shown here is derived from an EMBL/GenBank/DDBJ whole genome shotgun (WGS) entry which is preliminary data.</text>
</comment>
<dbReference type="Gene3D" id="2.60.120.430">
    <property type="entry name" value="Galactose-binding lectin"/>
    <property type="match status" value="1"/>
</dbReference>
<keyword evidence="4" id="KW-0808">Transferase</keyword>
<name>A0AAD4SMA9_9MAGN</name>
<dbReference type="Pfam" id="PF11721">
    <property type="entry name" value="Malectin"/>
    <property type="match status" value="1"/>
</dbReference>
<keyword evidence="2" id="KW-0597">Phosphoprotein</keyword>
<keyword evidence="10" id="KW-1133">Transmembrane helix</keyword>
<evidence type="ECO:0000256" key="5">
    <source>
        <dbReference type="ARBA" id="ARBA00022729"/>
    </source>
</evidence>
<evidence type="ECO:0000313" key="12">
    <source>
        <dbReference type="EMBL" id="KAI3912061.1"/>
    </source>
</evidence>
<gene>
    <name evidence="12" type="ORF">MKW98_007588</name>
</gene>
<dbReference type="InterPro" id="IPR021720">
    <property type="entry name" value="Malectin_dom"/>
</dbReference>
<dbReference type="AlphaFoldDB" id="A0AAD4SMA9"/>
<proteinExistence type="predicted"/>
<protein>
    <recommendedName>
        <fullName evidence="1">non-specific serine/threonine protein kinase</fullName>
        <ecNumber evidence="1">2.7.11.1</ecNumber>
    </recommendedName>
</protein>
<dbReference type="EC" id="2.7.11.1" evidence="1"/>
<keyword evidence="10" id="KW-0812">Transmembrane</keyword>